<name>A0ABZ3EAJ5_9GAMM</name>
<protein>
    <submittedName>
        <fullName evidence="1">Uncharacterized protein</fullName>
    </submittedName>
</protein>
<evidence type="ECO:0000313" key="1">
    <source>
        <dbReference type="EMBL" id="XAF56219.1"/>
    </source>
</evidence>
<organism evidence="1 2">
    <name type="scientific">Marinobacter alkaliphilus</name>
    <dbReference type="NCBI Taxonomy" id="254719"/>
    <lineage>
        <taxon>Bacteria</taxon>
        <taxon>Pseudomonadati</taxon>
        <taxon>Pseudomonadota</taxon>
        <taxon>Gammaproteobacteria</taxon>
        <taxon>Pseudomonadales</taxon>
        <taxon>Marinobacteraceae</taxon>
        <taxon>Marinobacter</taxon>
    </lineage>
</organism>
<accession>A0ABZ3EAJ5</accession>
<evidence type="ECO:0000313" key="2">
    <source>
        <dbReference type="Proteomes" id="UP001445268"/>
    </source>
</evidence>
<proteinExistence type="predicted"/>
<sequence length="133" mass="14853">MGASWGSKWFSVLDSDPAKCRVEMVDCRPGPIGTGDEPWVPLPDHLASCQEFSSEAVAVSAVRAHVLSVSQEKILELVVAVELLKLKIQRLRLLEPKSSARDDEILRLKQEASELTAELKHWRDLRRAKIPVS</sequence>
<keyword evidence="2" id="KW-1185">Reference proteome</keyword>
<dbReference type="EMBL" id="CP152382">
    <property type="protein sequence ID" value="XAF56219.1"/>
    <property type="molecule type" value="Genomic_DNA"/>
</dbReference>
<dbReference type="Proteomes" id="UP001445268">
    <property type="component" value="Plasmid unnamed2"/>
</dbReference>
<geneLocation type="plasmid" evidence="1 2">
    <name>unnamed2</name>
</geneLocation>
<gene>
    <name evidence="1" type="ORF">AAGT77_20070</name>
</gene>
<reference evidence="1 2" key="1">
    <citation type="submission" date="2024-04" db="EMBL/GenBank/DDBJ databases">
        <title>Marinobacter sp. SBY-1.</title>
        <authorList>
            <person name="Pan C."/>
        </authorList>
    </citation>
    <scope>NUCLEOTIDE SEQUENCE [LARGE SCALE GENOMIC DNA]</scope>
    <source>
        <strain evidence="1 2">SBY-1</strain>
        <plasmid evidence="1 2">unnamed2</plasmid>
    </source>
</reference>
<dbReference type="RefSeq" id="WP_342632767.1">
    <property type="nucleotide sequence ID" value="NZ_CP152382.1"/>
</dbReference>
<keyword evidence="1" id="KW-0614">Plasmid</keyword>